<feature type="signal peptide" evidence="1">
    <location>
        <begin position="1"/>
        <end position="23"/>
    </location>
</feature>
<dbReference type="Proteomes" id="UP001497744">
    <property type="component" value="Unassembled WGS sequence"/>
</dbReference>
<reference evidence="2 3" key="1">
    <citation type="submission" date="2021-06" db="EMBL/GenBank/DDBJ databases">
        <title>Genome sequence of Babesia caballi.</title>
        <authorList>
            <person name="Yamagishi J."/>
            <person name="Kidaka T."/>
            <person name="Ochi A."/>
        </authorList>
    </citation>
    <scope>NUCLEOTIDE SEQUENCE [LARGE SCALE GENOMIC DNA]</scope>
    <source>
        <strain evidence="2">USDA-D6B2</strain>
    </source>
</reference>
<feature type="chain" id="PRO_5044011202" evidence="1">
    <location>
        <begin position="24"/>
        <end position="158"/>
    </location>
</feature>
<dbReference type="RefSeq" id="XP_067717961.1">
    <property type="nucleotide sequence ID" value="XM_067861860.1"/>
</dbReference>
<accession>A0AAV4M1V1</accession>
<organism evidence="2 3">
    <name type="scientific">Babesia caballi</name>
    <dbReference type="NCBI Taxonomy" id="5871"/>
    <lineage>
        <taxon>Eukaryota</taxon>
        <taxon>Sar</taxon>
        <taxon>Alveolata</taxon>
        <taxon>Apicomplexa</taxon>
        <taxon>Aconoidasida</taxon>
        <taxon>Piroplasmida</taxon>
        <taxon>Babesiidae</taxon>
        <taxon>Babesia</taxon>
    </lineage>
</organism>
<keyword evidence="1" id="KW-0732">Signal</keyword>
<evidence type="ECO:0000313" key="3">
    <source>
        <dbReference type="Proteomes" id="UP001497744"/>
    </source>
</evidence>
<dbReference type="EMBL" id="BPLF01000005">
    <property type="protein sequence ID" value="GIX65892.1"/>
    <property type="molecule type" value="Genomic_DNA"/>
</dbReference>
<protein>
    <submittedName>
        <fullName evidence="2">CD8+ T cell target antigen</fullName>
    </submittedName>
</protein>
<dbReference type="GeneID" id="94197373"/>
<name>A0AAV4M1V1_BABCB</name>
<gene>
    <name evidence="2" type="ORF">BcabD6B2_53270</name>
</gene>
<evidence type="ECO:0000313" key="2">
    <source>
        <dbReference type="EMBL" id="GIX65892.1"/>
    </source>
</evidence>
<evidence type="ECO:0000256" key="1">
    <source>
        <dbReference type="SAM" id="SignalP"/>
    </source>
</evidence>
<keyword evidence="3" id="KW-1185">Reference proteome</keyword>
<sequence>MIFMQLLAFFAFVFSAFSATARAASCTAEEVDALGFSVENINDESLKRLNTTRLCMRKVTMKHISKTDAKYADFLCKKLGAALTKSGLTVPSTGCLKCFSESTRCAVENCKAACLAGDLTAGCVSCFQEHCEKDLHDCIGFTTINPADHKSALAKLAK</sequence>
<proteinExistence type="predicted"/>
<dbReference type="AlphaFoldDB" id="A0AAV4M1V1"/>
<comment type="caution">
    <text evidence="2">The sequence shown here is derived from an EMBL/GenBank/DDBJ whole genome shotgun (WGS) entry which is preliminary data.</text>
</comment>